<dbReference type="AlphaFoldDB" id="F5XXN6"/>
<keyword evidence="2" id="KW-0472">Membrane</keyword>
<keyword evidence="3" id="KW-0547">Nucleotide-binding</keyword>
<feature type="domain" description="ABC transporter" evidence="5">
    <location>
        <begin position="17"/>
        <end position="264"/>
    </location>
</feature>
<dbReference type="CDD" id="cd03219">
    <property type="entry name" value="ABC_Mj1267_LivG_branched"/>
    <property type="match status" value="1"/>
</dbReference>
<dbReference type="PROSITE" id="PS50893">
    <property type="entry name" value="ABC_TRANSPORTER_2"/>
    <property type="match status" value="1"/>
</dbReference>
<evidence type="ECO:0000313" key="7">
    <source>
        <dbReference type="Proteomes" id="UP000008385"/>
    </source>
</evidence>
<gene>
    <name evidence="6" type="ordered locus">Rta_07580</name>
</gene>
<protein>
    <submittedName>
        <fullName evidence="6">Candidate ABC type branched chain amino acid transport system, ATP-binding component</fullName>
    </submittedName>
</protein>
<dbReference type="SMART" id="SM00382">
    <property type="entry name" value="AAA"/>
    <property type="match status" value="1"/>
</dbReference>
<keyword evidence="7" id="KW-1185">Reference proteome</keyword>
<evidence type="ECO:0000256" key="2">
    <source>
        <dbReference type="ARBA" id="ARBA00022475"/>
    </source>
</evidence>
<dbReference type="PANTHER" id="PTHR45772:SF9">
    <property type="entry name" value="CONSERVED COMPONENT OF ABC TRANSPORTER FOR NATURAL AMINO ACIDS"/>
    <property type="match status" value="1"/>
</dbReference>
<dbReference type="GO" id="GO:0005886">
    <property type="term" value="C:plasma membrane"/>
    <property type="evidence" value="ECO:0007669"/>
    <property type="project" value="TreeGrafter"/>
</dbReference>
<dbReference type="PATRIC" id="fig|365046.3.peg.777"/>
<name>F5XXN6_RAMTT</name>
<dbReference type="STRING" id="365046.Rta_07580"/>
<dbReference type="Proteomes" id="UP000008385">
    <property type="component" value="Chromosome"/>
</dbReference>
<dbReference type="KEGG" id="rta:Rta_07580"/>
<dbReference type="FunFam" id="3.40.50.300:FF:000421">
    <property type="entry name" value="Branched-chain amino acid ABC transporter ATP-binding protein"/>
    <property type="match status" value="1"/>
</dbReference>
<dbReference type="InterPro" id="IPR003593">
    <property type="entry name" value="AAA+_ATPase"/>
</dbReference>
<keyword evidence="1" id="KW-0813">Transport</keyword>
<dbReference type="InterPro" id="IPR032823">
    <property type="entry name" value="BCA_ABC_TP_C"/>
</dbReference>
<sequence length="266" mass="28529">MRHEVAALLGVTMHTMLALNRLVKAFGGHRAVDGLTCAIPAGRITGVIGPNGAGKTTLFNLVAGAMKPTSGEILFEGRPIGGRRADQVFRAGIGRTFQIPRPFPAMTVLENVMLAPPAQAGESFWRNWLRPGQVRAQERAVREQALHWLDFVGLAGLAQQPARVLSGGQRKLLELARVMVAQPRLVLLDEPGAGVNPALLDVIVDRIAALHRQGTSFLVIEHNMDLVASLCDPVLVMAQGRLLAQGRAGEVLRDARVVEAYLGEGA</sequence>
<dbReference type="Pfam" id="PF00005">
    <property type="entry name" value="ABC_tran"/>
    <property type="match status" value="1"/>
</dbReference>
<evidence type="ECO:0000313" key="6">
    <source>
        <dbReference type="EMBL" id="AEG91839.1"/>
    </source>
</evidence>
<reference evidence="6 7" key="2">
    <citation type="journal article" date="2011" name="PLoS ONE">
        <title>The Cyst-Dividing Bacterium Ramlibacter tataouinensis TTB310 Genome Reveals a Well-Stocked Toolbox for Adaptation to a Desert Environment.</title>
        <authorList>
            <person name="De Luca G."/>
            <person name="Barakat M."/>
            <person name="Ortet P."/>
            <person name="Fochesato S."/>
            <person name="Jourlin-Castelli C."/>
            <person name="Ansaldi M."/>
            <person name="Py B."/>
            <person name="Fichant G."/>
            <person name="Coutinho P.M."/>
            <person name="Voulhoux R."/>
            <person name="Bastien O."/>
            <person name="Marechal E."/>
            <person name="Henrissat B."/>
            <person name="Quentin Y."/>
            <person name="Noirot P."/>
            <person name="Filloux A."/>
            <person name="Mejean V."/>
            <person name="Dubow M.S."/>
            <person name="Barras F."/>
            <person name="Barbe V."/>
            <person name="Weissenbach J."/>
            <person name="Mihalcescu I."/>
            <person name="Vermeglio A."/>
            <person name="Achouak W."/>
            <person name="Heulin T."/>
        </authorList>
    </citation>
    <scope>NUCLEOTIDE SEQUENCE [LARGE SCALE GENOMIC DNA]</scope>
    <source>
        <strain evidence="7">ATCC BAA-407 / DSM 14655 / LMG 21543 / TTB310</strain>
    </source>
</reference>
<evidence type="ECO:0000256" key="3">
    <source>
        <dbReference type="ARBA" id="ARBA00022741"/>
    </source>
</evidence>
<keyword evidence="4 6" id="KW-0067">ATP-binding</keyword>
<organism evidence="6 7">
    <name type="scientific">Ramlibacter tataouinensis (strain ATCC BAA-407 / DSM 14655 / LMG 21543 / TTB310)</name>
    <dbReference type="NCBI Taxonomy" id="365046"/>
    <lineage>
        <taxon>Bacteria</taxon>
        <taxon>Pseudomonadati</taxon>
        <taxon>Pseudomonadota</taxon>
        <taxon>Betaproteobacteria</taxon>
        <taxon>Burkholderiales</taxon>
        <taxon>Comamonadaceae</taxon>
        <taxon>Ramlibacter</taxon>
    </lineage>
</organism>
<dbReference type="Gene3D" id="3.40.50.300">
    <property type="entry name" value="P-loop containing nucleotide triphosphate hydrolases"/>
    <property type="match status" value="1"/>
</dbReference>
<proteinExistence type="predicted"/>
<dbReference type="InterPro" id="IPR017871">
    <property type="entry name" value="ABC_transporter-like_CS"/>
</dbReference>
<dbReference type="PANTHER" id="PTHR45772">
    <property type="entry name" value="CONSERVED COMPONENT OF ABC TRANSPORTER FOR NATURAL AMINO ACIDS-RELATED"/>
    <property type="match status" value="1"/>
</dbReference>
<evidence type="ECO:0000256" key="1">
    <source>
        <dbReference type="ARBA" id="ARBA00022448"/>
    </source>
</evidence>
<dbReference type="GO" id="GO:0005524">
    <property type="term" value="F:ATP binding"/>
    <property type="evidence" value="ECO:0007669"/>
    <property type="project" value="UniProtKB-KW"/>
</dbReference>
<dbReference type="EMBL" id="CP000245">
    <property type="protein sequence ID" value="AEG91839.1"/>
    <property type="molecule type" value="Genomic_DNA"/>
</dbReference>
<evidence type="ECO:0000256" key="4">
    <source>
        <dbReference type="ARBA" id="ARBA00022840"/>
    </source>
</evidence>
<dbReference type="GO" id="GO:0016887">
    <property type="term" value="F:ATP hydrolysis activity"/>
    <property type="evidence" value="ECO:0007669"/>
    <property type="project" value="InterPro"/>
</dbReference>
<keyword evidence="2" id="KW-1003">Cell membrane</keyword>
<dbReference type="InterPro" id="IPR027417">
    <property type="entry name" value="P-loop_NTPase"/>
</dbReference>
<evidence type="ECO:0000259" key="5">
    <source>
        <dbReference type="PROSITE" id="PS50893"/>
    </source>
</evidence>
<dbReference type="InterPro" id="IPR051120">
    <property type="entry name" value="ABC_AA/LPS_Transport"/>
</dbReference>
<dbReference type="InterPro" id="IPR003439">
    <property type="entry name" value="ABC_transporter-like_ATP-bd"/>
</dbReference>
<accession>F5XXN6</accession>
<dbReference type="eggNOG" id="COG0411">
    <property type="taxonomic scope" value="Bacteria"/>
</dbReference>
<dbReference type="PROSITE" id="PS00211">
    <property type="entry name" value="ABC_TRANSPORTER_1"/>
    <property type="match status" value="1"/>
</dbReference>
<dbReference type="HOGENOM" id="CLU_000604_1_2_4"/>
<dbReference type="Pfam" id="PF12399">
    <property type="entry name" value="BCA_ABC_TP_C"/>
    <property type="match status" value="1"/>
</dbReference>
<reference evidence="7" key="1">
    <citation type="submission" date="2006-01" db="EMBL/GenBank/DDBJ databases">
        <title>Genome of the cyst-dividing bacterium Ramlibacter tataouinensis.</title>
        <authorList>
            <person name="Barakat M."/>
            <person name="Ortet P."/>
            <person name="De Luca G."/>
            <person name="Jourlin-Castelli C."/>
            <person name="Ansaldi M."/>
            <person name="Py B."/>
            <person name="Fichant G."/>
            <person name="Coutinho P."/>
            <person name="Voulhoux R."/>
            <person name="Bastien O."/>
            <person name="Roy S."/>
            <person name="Marechal E."/>
            <person name="Henrissat B."/>
            <person name="Quentin Y."/>
            <person name="Noirot P."/>
            <person name="Filloux A."/>
            <person name="Mejean V."/>
            <person name="DuBow M."/>
            <person name="Barras F."/>
            <person name="Heulin T."/>
        </authorList>
    </citation>
    <scope>NUCLEOTIDE SEQUENCE [LARGE SCALE GENOMIC DNA]</scope>
    <source>
        <strain evidence="7">ATCC BAA-407 / DSM 14655 / LMG 21543 / TTB310</strain>
    </source>
</reference>
<dbReference type="SUPFAM" id="SSF52540">
    <property type="entry name" value="P-loop containing nucleoside triphosphate hydrolases"/>
    <property type="match status" value="1"/>
</dbReference>